<evidence type="ECO:0000313" key="3">
    <source>
        <dbReference type="Proteomes" id="UP000182152"/>
    </source>
</evidence>
<organism evidence="2 3">
    <name type="scientific">Enterococcus ratti</name>
    <dbReference type="NCBI Taxonomy" id="150033"/>
    <lineage>
        <taxon>Bacteria</taxon>
        <taxon>Bacillati</taxon>
        <taxon>Bacillota</taxon>
        <taxon>Bacilli</taxon>
        <taxon>Lactobacillales</taxon>
        <taxon>Enterococcaceae</taxon>
        <taxon>Enterococcus</taxon>
    </lineage>
</organism>
<dbReference type="EMBL" id="JXLB01000002">
    <property type="protein sequence ID" value="OJG83774.1"/>
    <property type="molecule type" value="Genomic_DNA"/>
</dbReference>
<keyword evidence="1" id="KW-0175">Coiled coil</keyword>
<sequence length="161" mass="19201">MEETVQQKISYYNHLLNFKNKQITTLEEKIALDQTMLQDSDFKRQTKIRAKIIGNQQQWQNLLNEKTLIISILDKLASIHSLLNHKNNFWSYFFSSSKELRVQQKLLNTYEESLTKLNQELHSTNSQPTKDQRNFQEKIQQIQVIKSNQSPIRNQKSRQLH</sequence>
<protein>
    <submittedName>
        <fullName evidence="2">Uncharacterized protein</fullName>
    </submittedName>
</protein>
<reference evidence="2 3" key="1">
    <citation type="submission" date="2014-12" db="EMBL/GenBank/DDBJ databases">
        <title>Draft genome sequences of 29 type strains of Enterococci.</title>
        <authorList>
            <person name="Zhong Z."/>
            <person name="Sun Z."/>
            <person name="Liu W."/>
            <person name="Zhang W."/>
            <person name="Zhang H."/>
        </authorList>
    </citation>
    <scope>NUCLEOTIDE SEQUENCE [LARGE SCALE GENOMIC DNA]</scope>
    <source>
        <strain evidence="2 3">DSM 15687</strain>
    </source>
</reference>
<evidence type="ECO:0000313" key="2">
    <source>
        <dbReference type="EMBL" id="OJG83774.1"/>
    </source>
</evidence>
<dbReference type="AlphaFoldDB" id="A0A1L8WRY2"/>
<dbReference type="RefSeq" id="WP_071854590.1">
    <property type="nucleotide sequence ID" value="NZ_JXLB01000002.1"/>
</dbReference>
<dbReference type="Proteomes" id="UP000182152">
    <property type="component" value="Unassembled WGS sequence"/>
</dbReference>
<proteinExistence type="predicted"/>
<feature type="coiled-coil region" evidence="1">
    <location>
        <begin position="100"/>
        <end position="127"/>
    </location>
</feature>
<keyword evidence="3" id="KW-1185">Reference proteome</keyword>
<name>A0A1L8WRY2_9ENTE</name>
<gene>
    <name evidence="2" type="ORF">RV14_GL001008</name>
</gene>
<evidence type="ECO:0000256" key="1">
    <source>
        <dbReference type="SAM" id="Coils"/>
    </source>
</evidence>
<accession>A0A1L8WRY2</accession>
<comment type="caution">
    <text evidence="2">The sequence shown here is derived from an EMBL/GenBank/DDBJ whole genome shotgun (WGS) entry which is preliminary data.</text>
</comment>